<proteinExistence type="predicted"/>
<dbReference type="Gene3D" id="3.30.450.20">
    <property type="entry name" value="PAS domain"/>
    <property type="match status" value="1"/>
</dbReference>
<dbReference type="Pfam" id="PF08447">
    <property type="entry name" value="PAS_3"/>
    <property type="match status" value="1"/>
</dbReference>
<evidence type="ECO:0000313" key="3">
    <source>
        <dbReference type="Proteomes" id="UP000005778"/>
    </source>
</evidence>
<organism evidence="2 3">
    <name type="scientific">Desulfobacter postgatei 2ac9</name>
    <dbReference type="NCBI Taxonomy" id="879212"/>
    <lineage>
        <taxon>Bacteria</taxon>
        <taxon>Pseudomonadati</taxon>
        <taxon>Thermodesulfobacteriota</taxon>
        <taxon>Desulfobacteria</taxon>
        <taxon>Desulfobacterales</taxon>
        <taxon>Desulfobacteraceae</taxon>
        <taxon>Desulfobacter</taxon>
    </lineage>
</organism>
<evidence type="ECO:0000259" key="1">
    <source>
        <dbReference type="Pfam" id="PF08447"/>
    </source>
</evidence>
<dbReference type="InterPro" id="IPR013655">
    <property type="entry name" value="PAS_fold_3"/>
</dbReference>
<feature type="domain" description="PAS fold-3" evidence="1">
    <location>
        <begin position="43"/>
        <end position="87"/>
    </location>
</feature>
<accession>I5B5N3</accession>
<reference evidence="2 3" key="2">
    <citation type="submission" date="2012-02" db="EMBL/GenBank/DDBJ databases">
        <title>Improved High-Quality Draft sequence of Desulfobacter postgatei 2ac9.</title>
        <authorList>
            <consortium name="US DOE Joint Genome Institute"/>
            <person name="Lucas S."/>
            <person name="Han J."/>
            <person name="Lapidus A."/>
            <person name="Cheng J.-F."/>
            <person name="Goodwin L."/>
            <person name="Pitluck S."/>
            <person name="Peters L."/>
            <person name="Ovchinnikova G."/>
            <person name="Held B."/>
            <person name="Detter J.C."/>
            <person name="Han C."/>
            <person name="Tapia R."/>
            <person name="Land M."/>
            <person name="Hauser L."/>
            <person name="Kyrpides N."/>
            <person name="Ivanova N."/>
            <person name="Pagani I."/>
            <person name="Orellana R."/>
            <person name="Lovley D."/>
            <person name="Woyke T."/>
        </authorList>
    </citation>
    <scope>NUCLEOTIDE SEQUENCE [LARGE SCALE GENOMIC DNA]</scope>
    <source>
        <strain evidence="2 3">2ac9</strain>
    </source>
</reference>
<name>I5B5N3_9BACT</name>
<dbReference type="HOGENOM" id="CLU_2436022_0_0_7"/>
<sequence>MRQALNSLQASVTQLTDTHQRLVEAQRLALVGDWEMDVVSGALSCSDQVYEIIGRSMGTVEMNSENVLTFIHPDDKNIVKNHFNALAQIK</sequence>
<dbReference type="Proteomes" id="UP000005778">
    <property type="component" value="Chromosome"/>
</dbReference>
<dbReference type="STRING" id="879212.DespoDRAFT_02980"/>
<keyword evidence="3" id="KW-1185">Reference proteome</keyword>
<evidence type="ECO:0000313" key="2">
    <source>
        <dbReference type="EMBL" id="EIM64796.1"/>
    </source>
</evidence>
<reference evidence="2 3" key="1">
    <citation type="submission" date="2011-09" db="EMBL/GenBank/DDBJ databases">
        <authorList>
            <consortium name="US DOE Joint Genome Institute (JGI-PGF)"/>
            <person name="Lucas S."/>
            <person name="Han J."/>
            <person name="Lapidus A."/>
            <person name="Cheng J.-F."/>
            <person name="Goodwin L."/>
            <person name="Pitluck S."/>
            <person name="Peters L."/>
            <person name="Land M.L."/>
            <person name="Hauser L."/>
            <person name="Orellana R."/>
            <person name="Lovley D."/>
            <person name="Woyke T.J."/>
        </authorList>
    </citation>
    <scope>NUCLEOTIDE SEQUENCE [LARGE SCALE GENOMIC DNA]</scope>
    <source>
        <strain evidence="2 3">2ac9</strain>
    </source>
</reference>
<dbReference type="AlphaFoldDB" id="I5B5N3"/>
<dbReference type="eggNOG" id="COG2202">
    <property type="taxonomic scope" value="Bacteria"/>
</dbReference>
<protein>
    <submittedName>
        <fullName evidence="2">PAS domain-containing protein</fullName>
    </submittedName>
</protein>
<gene>
    <name evidence="2" type="ORF">DespoDRAFT_02980</name>
</gene>
<dbReference type="EMBL" id="CM001488">
    <property type="protein sequence ID" value="EIM64796.1"/>
    <property type="molecule type" value="Genomic_DNA"/>
</dbReference>